<dbReference type="Proteomes" id="UP000001844">
    <property type="component" value="Chromosome"/>
</dbReference>
<evidence type="ECO:0000259" key="1">
    <source>
        <dbReference type="Pfam" id="PF09722"/>
    </source>
</evidence>
<proteinExistence type="predicted"/>
<dbReference type="HOGENOM" id="CLU_2012851_0_0_6"/>
<dbReference type="eggNOG" id="ENOG5030ZYM">
    <property type="taxonomic scope" value="Bacteria"/>
</dbReference>
<protein>
    <recommendedName>
        <fullName evidence="1">Antitoxin Xre/MbcA/ParS-like toxin-binding domain-containing protein</fullName>
    </recommendedName>
</protein>
<keyword evidence="3" id="KW-1185">Reference proteome</keyword>
<dbReference type="KEGG" id="nhl:Nhal_1509"/>
<dbReference type="STRING" id="472759.Nhal_1509"/>
<dbReference type="EMBL" id="CP001798">
    <property type="protein sequence ID" value="ADE14650.1"/>
    <property type="molecule type" value="Genomic_DNA"/>
</dbReference>
<evidence type="ECO:0000313" key="2">
    <source>
        <dbReference type="EMBL" id="ADE14650.1"/>
    </source>
</evidence>
<dbReference type="Pfam" id="PF09722">
    <property type="entry name" value="Xre_MbcA_ParS_C"/>
    <property type="match status" value="1"/>
</dbReference>
<sequence length="123" mass="13488">MTLVPGLQSLEARQGLAEALRETFECWALHEKTQAELLGLANVTALQRGEPLPADRSVLERTGHVLAIERSLKKLFPGQPERRAHWLSTPNPRLGGLAPLTIMLGGVKGMKSVQSLTETQEEL</sequence>
<dbReference type="RefSeq" id="WP_013032539.1">
    <property type="nucleotide sequence ID" value="NC_013960.1"/>
</dbReference>
<dbReference type="InterPro" id="IPR024467">
    <property type="entry name" value="Xre/MbcA/ParS-like_toxin-bd"/>
</dbReference>
<accession>D5C1L7</accession>
<dbReference type="AlphaFoldDB" id="D5C1L7"/>
<gene>
    <name evidence="2" type="ordered locus">Nhal_1509</name>
</gene>
<feature type="domain" description="Antitoxin Xre/MbcA/ParS-like toxin-binding" evidence="1">
    <location>
        <begin position="72"/>
        <end position="114"/>
    </location>
</feature>
<dbReference type="OrthoDB" id="117888at2"/>
<name>D5C1L7_NITHN</name>
<organism evidence="2 3">
    <name type="scientific">Nitrosococcus halophilus (strain Nc4)</name>
    <dbReference type="NCBI Taxonomy" id="472759"/>
    <lineage>
        <taxon>Bacteria</taxon>
        <taxon>Pseudomonadati</taxon>
        <taxon>Pseudomonadota</taxon>
        <taxon>Gammaproteobacteria</taxon>
        <taxon>Chromatiales</taxon>
        <taxon>Chromatiaceae</taxon>
        <taxon>Nitrosococcus</taxon>
    </lineage>
</organism>
<reference evidence="3" key="1">
    <citation type="submission" date="2010-04" db="EMBL/GenBank/DDBJ databases">
        <title>Complete genome sequence of Nitrosococcus halophilus Nc4, a salt-adapted, aerobic obligate ammonia-oxidizing sulfur purple bacterium.</title>
        <authorList>
            <consortium name="US DOE Joint Genome Institute"/>
            <person name="Campbell M.A."/>
            <person name="Malfatti S.A."/>
            <person name="Chain P.S.G."/>
            <person name="Heidelberg J.F."/>
            <person name="Ward B.B."/>
            <person name="Klotz M.G."/>
        </authorList>
    </citation>
    <scope>NUCLEOTIDE SEQUENCE [LARGE SCALE GENOMIC DNA]</scope>
    <source>
        <strain evidence="3">Nc4</strain>
    </source>
</reference>
<evidence type="ECO:0000313" key="3">
    <source>
        <dbReference type="Proteomes" id="UP000001844"/>
    </source>
</evidence>